<dbReference type="AlphaFoldDB" id="A0A383CI54"/>
<feature type="non-terminal residue" evidence="1">
    <location>
        <position position="1"/>
    </location>
</feature>
<sequence>AFMYLLSGDAEQARSYSTRALEICQNLKLNSLGDYWSQATTGEAYLIEGELNASLEAYAEAVVMPDAEPAKIATTRTQAIQIASAYEDPMVLEQISGVFPQTGIVACSGHVIDKTDGSVRFPPEVEALAKAEIEAALDKLDCSYGFSSAACGTDILFIEAMLARGGEVHVFLPFNKKDFIETSVRRAGGNWVQRFERALDKAEYVHYVTEEEYLGDDTLFELCNDVLVGFAAMRAHTLDE</sequence>
<reference evidence="1" key="1">
    <citation type="submission" date="2018-05" db="EMBL/GenBank/DDBJ databases">
        <authorList>
            <person name="Lanie J.A."/>
            <person name="Ng W.-L."/>
            <person name="Kazmierczak K.M."/>
            <person name="Andrzejewski T.M."/>
            <person name="Davidsen T.M."/>
            <person name="Wayne K.J."/>
            <person name="Tettelin H."/>
            <person name="Glass J.I."/>
            <person name="Rusch D."/>
            <person name="Podicherti R."/>
            <person name="Tsui H.-C.T."/>
            <person name="Winkler M.E."/>
        </authorList>
    </citation>
    <scope>NUCLEOTIDE SEQUENCE</scope>
</reference>
<feature type="non-terminal residue" evidence="1">
    <location>
        <position position="240"/>
    </location>
</feature>
<dbReference type="Gene3D" id="3.40.50.450">
    <property type="match status" value="1"/>
</dbReference>
<gene>
    <name evidence="1" type="ORF">METZ01_LOCUS484911</name>
</gene>
<accession>A0A383CI54</accession>
<dbReference type="EMBL" id="UINC01209158">
    <property type="protein sequence ID" value="SVE32057.1"/>
    <property type="molecule type" value="Genomic_DNA"/>
</dbReference>
<evidence type="ECO:0000313" key="1">
    <source>
        <dbReference type="EMBL" id="SVE32057.1"/>
    </source>
</evidence>
<protein>
    <submittedName>
        <fullName evidence="1">Uncharacterized protein</fullName>
    </submittedName>
</protein>
<organism evidence="1">
    <name type="scientific">marine metagenome</name>
    <dbReference type="NCBI Taxonomy" id="408172"/>
    <lineage>
        <taxon>unclassified sequences</taxon>
        <taxon>metagenomes</taxon>
        <taxon>ecological metagenomes</taxon>
    </lineage>
</organism>
<name>A0A383CI54_9ZZZZ</name>
<proteinExistence type="predicted"/>